<dbReference type="AlphaFoldDB" id="A0A2V1DNA7"/>
<dbReference type="OrthoDB" id="2148716at2759"/>
<dbReference type="SUPFAM" id="SSF54427">
    <property type="entry name" value="NTF2-like"/>
    <property type="match status" value="1"/>
</dbReference>
<name>A0A2V1DNA7_9PLEO</name>
<organism evidence="2 3">
    <name type="scientific">Periconia macrospinosa</name>
    <dbReference type="NCBI Taxonomy" id="97972"/>
    <lineage>
        <taxon>Eukaryota</taxon>
        <taxon>Fungi</taxon>
        <taxon>Dikarya</taxon>
        <taxon>Ascomycota</taxon>
        <taxon>Pezizomycotina</taxon>
        <taxon>Dothideomycetes</taxon>
        <taxon>Pleosporomycetidae</taxon>
        <taxon>Pleosporales</taxon>
        <taxon>Massarineae</taxon>
        <taxon>Periconiaceae</taxon>
        <taxon>Periconia</taxon>
    </lineage>
</organism>
<evidence type="ECO:0000313" key="3">
    <source>
        <dbReference type="Proteomes" id="UP000244855"/>
    </source>
</evidence>
<sequence length="147" mass="16829">MSILTNISLSPREEVVDTFFRCLQGLNSNNRNLFKSTILKTKEFHFISNMFIIKGCNAARFNIIFLITTHISSNVRVELKGTDTASLSCHSISYHVRPEDQFKAEESSFTAYNLYDIDFVKADGLWKIKTWNVDIRRTTGDPSLIQA</sequence>
<dbReference type="Pfam" id="PF13577">
    <property type="entry name" value="SnoaL_4"/>
    <property type="match status" value="1"/>
</dbReference>
<dbReference type="STRING" id="97972.A0A2V1DNA7"/>
<feature type="domain" description="SnoaL-like" evidence="1">
    <location>
        <begin position="65"/>
        <end position="131"/>
    </location>
</feature>
<dbReference type="Proteomes" id="UP000244855">
    <property type="component" value="Unassembled WGS sequence"/>
</dbReference>
<dbReference type="EMBL" id="KZ805390">
    <property type="protein sequence ID" value="PVH99580.1"/>
    <property type="molecule type" value="Genomic_DNA"/>
</dbReference>
<gene>
    <name evidence="2" type="ORF">DM02DRAFT_528828</name>
</gene>
<dbReference type="InterPro" id="IPR032710">
    <property type="entry name" value="NTF2-like_dom_sf"/>
</dbReference>
<accession>A0A2V1DNA7</accession>
<evidence type="ECO:0000259" key="1">
    <source>
        <dbReference type="Pfam" id="PF13577"/>
    </source>
</evidence>
<dbReference type="Gene3D" id="3.10.450.50">
    <property type="match status" value="1"/>
</dbReference>
<keyword evidence="3" id="KW-1185">Reference proteome</keyword>
<dbReference type="InterPro" id="IPR037401">
    <property type="entry name" value="SnoaL-like"/>
</dbReference>
<proteinExistence type="predicted"/>
<reference evidence="2 3" key="1">
    <citation type="journal article" date="2018" name="Sci. Rep.">
        <title>Comparative genomics provides insights into the lifestyle and reveals functional heterogeneity of dark septate endophytic fungi.</title>
        <authorList>
            <person name="Knapp D.G."/>
            <person name="Nemeth J.B."/>
            <person name="Barry K."/>
            <person name="Hainaut M."/>
            <person name="Henrissat B."/>
            <person name="Johnson J."/>
            <person name="Kuo A."/>
            <person name="Lim J.H.P."/>
            <person name="Lipzen A."/>
            <person name="Nolan M."/>
            <person name="Ohm R.A."/>
            <person name="Tamas L."/>
            <person name="Grigoriev I.V."/>
            <person name="Spatafora J.W."/>
            <person name="Nagy L.G."/>
            <person name="Kovacs G.M."/>
        </authorList>
    </citation>
    <scope>NUCLEOTIDE SEQUENCE [LARGE SCALE GENOMIC DNA]</scope>
    <source>
        <strain evidence="2 3">DSE2036</strain>
    </source>
</reference>
<protein>
    <recommendedName>
        <fullName evidence="1">SnoaL-like domain-containing protein</fullName>
    </recommendedName>
</protein>
<evidence type="ECO:0000313" key="2">
    <source>
        <dbReference type="EMBL" id="PVH99580.1"/>
    </source>
</evidence>